<comment type="caution">
    <text evidence="3">The sequence shown here is derived from an EMBL/GenBank/DDBJ whole genome shotgun (WGS) entry which is preliminary data.</text>
</comment>
<dbReference type="EMBL" id="ABSU01000003">
    <property type="protein sequence ID" value="EFE35566.1"/>
    <property type="molecule type" value="Genomic_DNA"/>
</dbReference>
<evidence type="ECO:0000313" key="3">
    <source>
        <dbReference type="EMBL" id="EFE35566.1"/>
    </source>
</evidence>
<keyword evidence="2" id="KW-1133">Transmembrane helix</keyword>
<reference evidence="4" key="1">
    <citation type="journal article" date="2011" name="Genome Biol.">
        <title>Comparative and functional genomics provide insights into the pathogenicity of dermatophytic fungi.</title>
        <authorList>
            <person name="Burmester A."/>
            <person name="Shelest E."/>
            <person name="Gloeckner G."/>
            <person name="Heddergott C."/>
            <person name="Schindler S."/>
            <person name="Staib P."/>
            <person name="Heidel A."/>
            <person name="Felder M."/>
            <person name="Petzold A."/>
            <person name="Szafranski K."/>
            <person name="Feuermann M."/>
            <person name="Pedruzzi I."/>
            <person name="Priebe S."/>
            <person name="Groth M."/>
            <person name="Winkler R."/>
            <person name="Li W."/>
            <person name="Kniemeyer O."/>
            <person name="Schroeckh V."/>
            <person name="Hertweck C."/>
            <person name="Hube B."/>
            <person name="White T.C."/>
            <person name="Platzer M."/>
            <person name="Guthke R."/>
            <person name="Heitman J."/>
            <person name="Woestemeyer J."/>
            <person name="Zipfel P.F."/>
            <person name="Monod M."/>
            <person name="Brakhage A.A."/>
        </authorList>
    </citation>
    <scope>NUCLEOTIDE SEQUENCE [LARGE SCALE GENOMIC DNA]</scope>
    <source>
        <strain evidence="4">ATCC MYA-4681 / CBS 112371</strain>
    </source>
</reference>
<feature type="region of interest" description="Disordered" evidence="1">
    <location>
        <begin position="1"/>
        <end position="55"/>
    </location>
</feature>
<evidence type="ECO:0000256" key="1">
    <source>
        <dbReference type="SAM" id="MobiDB-lite"/>
    </source>
</evidence>
<keyword evidence="2" id="KW-0472">Membrane</keyword>
<keyword evidence="2" id="KW-0812">Transmembrane</keyword>
<organism evidence="3 4">
    <name type="scientific">Arthroderma benhamiae (strain ATCC MYA-4681 / CBS 112371)</name>
    <name type="common">Trichophyton mentagrophytes</name>
    <dbReference type="NCBI Taxonomy" id="663331"/>
    <lineage>
        <taxon>Eukaryota</taxon>
        <taxon>Fungi</taxon>
        <taxon>Dikarya</taxon>
        <taxon>Ascomycota</taxon>
        <taxon>Pezizomycotina</taxon>
        <taxon>Eurotiomycetes</taxon>
        <taxon>Eurotiomycetidae</taxon>
        <taxon>Onygenales</taxon>
        <taxon>Arthrodermataceae</taxon>
        <taxon>Trichophyton</taxon>
    </lineage>
</organism>
<dbReference type="HOGENOM" id="CLU_1937621_0_0_1"/>
<proteinExistence type="predicted"/>
<feature type="transmembrane region" description="Helical" evidence="2">
    <location>
        <begin position="59"/>
        <end position="77"/>
    </location>
</feature>
<sequence>MGEKEEEEEKKNNLAGWRQKATAVRRSGTREMKKKRKHASIKQTNKPNQTKPNSHHSSCFFLSLIFYTPFYSFFPMFKHHDSPYLMFIVLLLPFVLSCLPACLLRYAMIPHDFPPTPSAEYQETTSTKKV</sequence>
<protein>
    <submittedName>
        <fullName evidence="3">Uncharacterized protein</fullName>
    </submittedName>
</protein>
<evidence type="ECO:0000313" key="4">
    <source>
        <dbReference type="Proteomes" id="UP000008866"/>
    </source>
</evidence>
<dbReference type="RefSeq" id="XP_003016211.1">
    <property type="nucleotide sequence ID" value="XM_003016165.1"/>
</dbReference>
<feature type="transmembrane region" description="Helical" evidence="2">
    <location>
        <begin position="83"/>
        <end position="104"/>
    </location>
</feature>
<evidence type="ECO:0000256" key="2">
    <source>
        <dbReference type="SAM" id="Phobius"/>
    </source>
</evidence>
<dbReference type="Proteomes" id="UP000008866">
    <property type="component" value="Unassembled WGS sequence"/>
</dbReference>
<dbReference type="AlphaFoldDB" id="D4AN05"/>
<dbReference type="GeneID" id="9524201"/>
<dbReference type="KEGG" id="abe:ARB_05609"/>
<feature type="compositionally biased region" description="Polar residues" evidence="1">
    <location>
        <begin position="41"/>
        <end position="55"/>
    </location>
</feature>
<name>D4AN05_ARTBC</name>
<accession>D4AN05</accession>
<gene>
    <name evidence="3" type="ORF">ARB_05609</name>
</gene>
<keyword evidence="4" id="KW-1185">Reference proteome</keyword>